<evidence type="ECO:0000256" key="5">
    <source>
        <dbReference type="ARBA" id="ARBA00022982"/>
    </source>
</evidence>
<dbReference type="Gene3D" id="3.30.160.190">
    <property type="entry name" value="atu1810 like domain"/>
    <property type="match status" value="1"/>
</dbReference>
<reference evidence="7 8" key="1">
    <citation type="submission" date="2017-09" db="EMBL/GenBank/DDBJ databases">
        <authorList>
            <person name="Ehlers B."/>
            <person name="Leendertz F.H."/>
        </authorList>
    </citation>
    <scope>NUCLEOTIDE SEQUENCE [LARGE SCALE GENOMIC DNA]</scope>
    <source>
        <strain evidence="7 8">DSM 18289</strain>
    </source>
</reference>
<keyword evidence="6" id="KW-0472">Membrane</keyword>
<evidence type="ECO:0000256" key="4">
    <source>
        <dbReference type="ARBA" id="ARBA00022946"/>
    </source>
</evidence>
<keyword evidence="2" id="KW-0813">Transport</keyword>
<evidence type="ECO:0000256" key="1">
    <source>
        <dbReference type="ARBA" id="ARBA00004370"/>
    </source>
</evidence>
<keyword evidence="5" id="KW-0249">Electron transport</keyword>
<keyword evidence="8" id="KW-1185">Reference proteome</keyword>
<proteinExistence type="predicted"/>
<evidence type="ECO:0000256" key="2">
    <source>
        <dbReference type="ARBA" id="ARBA00022448"/>
    </source>
</evidence>
<organism evidence="7 8">
    <name type="scientific">Cohaesibacter gelatinilyticus</name>
    <dbReference type="NCBI Taxonomy" id="372072"/>
    <lineage>
        <taxon>Bacteria</taxon>
        <taxon>Pseudomonadati</taxon>
        <taxon>Pseudomonadota</taxon>
        <taxon>Alphaproteobacteria</taxon>
        <taxon>Hyphomicrobiales</taxon>
        <taxon>Cohaesibacteraceae</taxon>
    </lineage>
</organism>
<dbReference type="EMBL" id="OBEL01000001">
    <property type="protein sequence ID" value="SNZ07497.1"/>
    <property type="molecule type" value="Genomic_DNA"/>
</dbReference>
<dbReference type="Proteomes" id="UP000219439">
    <property type="component" value="Unassembled WGS sequence"/>
</dbReference>
<dbReference type="InterPro" id="IPR006885">
    <property type="entry name" value="NADH_UbQ_FeS_4_mit-like"/>
</dbReference>
<dbReference type="PANTHER" id="PTHR12219">
    <property type="entry name" value="NADH-UBIQUINONE OXIDOREDUCTASE"/>
    <property type="match status" value="1"/>
</dbReference>
<evidence type="ECO:0000256" key="3">
    <source>
        <dbReference type="ARBA" id="ARBA00022660"/>
    </source>
</evidence>
<dbReference type="GO" id="GO:0022900">
    <property type="term" value="P:electron transport chain"/>
    <property type="evidence" value="ECO:0007669"/>
    <property type="project" value="InterPro"/>
</dbReference>
<dbReference type="AlphaFoldDB" id="A0A285NEV4"/>
<keyword evidence="3" id="KW-0679">Respiratory chain</keyword>
<protein>
    <submittedName>
        <fullName evidence="7">ETC complex I subunit conserved region</fullName>
    </submittedName>
</protein>
<comment type="subcellular location">
    <subcellularLocation>
        <location evidence="1">Membrane</location>
    </subcellularLocation>
</comment>
<dbReference type="RefSeq" id="WP_097152276.1">
    <property type="nucleotide sequence ID" value="NZ_OBEL01000001.1"/>
</dbReference>
<evidence type="ECO:0000256" key="6">
    <source>
        <dbReference type="ARBA" id="ARBA00023136"/>
    </source>
</evidence>
<dbReference type="PANTHER" id="PTHR12219:SF8">
    <property type="entry name" value="NADH DEHYDROGENASE [UBIQUINONE] IRON-SULFUR PROTEIN 4, MITOCHONDRIAL"/>
    <property type="match status" value="1"/>
</dbReference>
<evidence type="ECO:0000313" key="8">
    <source>
        <dbReference type="Proteomes" id="UP000219439"/>
    </source>
</evidence>
<dbReference type="GO" id="GO:0016020">
    <property type="term" value="C:membrane"/>
    <property type="evidence" value="ECO:0007669"/>
    <property type="project" value="UniProtKB-SubCell"/>
</dbReference>
<accession>A0A285NEV4</accession>
<dbReference type="OrthoDB" id="9799572at2"/>
<dbReference type="InterPro" id="IPR038532">
    <property type="entry name" value="NDUFS4-like_sf"/>
</dbReference>
<name>A0A285NEV4_9HYPH</name>
<gene>
    <name evidence="7" type="ORF">SAMN06265368_1024</name>
</gene>
<sequence length="102" mass="11967">MKARIFRPSKNAMQSGWAKTHRWVLKFEQLSSRTVEPLMGYTSTGDTRQQLNLSFDSKEDAVAYAKRNNIEYQVIVPKERKRRIVAYSDNFATNRLEGNWTH</sequence>
<dbReference type="Pfam" id="PF04800">
    <property type="entry name" value="NDUS4"/>
    <property type="match status" value="1"/>
</dbReference>
<evidence type="ECO:0000313" key="7">
    <source>
        <dbReference type="EMBL" id="SNZ07497.1"/>
    </source>
</evidence>
<keyword evidence="4" id="KW-0809">Transit peptide</keyword>